<feature type="non-terminal residue" evidence="1">
    <location>
        <position position="35"/>
    </location>
</feature>
<reference evidence="1 2" key="1">
    <citation type="journal article" date="2019" name="Commun. Biol.">
        <title>The bagworm genome reveals a unique fibroin gene that provides high tensile strength.</title>
        <authorList>
            <person name="Kono N."/>
            <person name="Nakamura H."/>
            <person name="Ohtoshi R."/>
            <person name="Tomita M."/>
            <person name="Numata K."/>
            <person name="Arakawa K."/>
        </authorList>
    </citation>
    <scope>NUCLEOTIDE SEQUENCE [LARGE SCALE GENOMIC DNA]</scope>
</reference>
<name>A0A4C1ZVP1_EUMVA</name>
<dbReference type="Proteomes" id="UP000299102">
    <property type="component" value="Unassembled WGS sequence"/>
</dbReference>
<accession>A0A4C1ZVP1</accession>
<proteinExistence type="predicted"/>
<gene>
    <name evidence="1" type="ORF">EVAR_66242_1</name>
</gene>
<dbReference type="EMBL" id="BGZK01002238">
    <property type="protein sequence ID" value="GBP92090.1"/>
    <property type="molecule type" value="Genomic_DNA"/>
</dbReference>
<keyword evidence="2" id="KW-1185">Reference proteome</keyword>
<protein>
    <submittedName>
        <fullName evidence="1">Uncharacterized protein</fullName>
    </submittedName>
</protein>
<sequence length="35" mass="3794">MSQRRPHVRSLPSLMTRATGWKLKGAMSMGGGHLG</sequence>
<dbReference type="AlphaFoldDB" id="A0A4C1ZVP1"/>
<evidence type="ECO:0000313" key="2">
    <source>
        <dbReference type="Proteomes" id="UP000299102"/>
    </source>
</evidence>
<organism evidence="1 2">
    <name type="scientific">Eumeta variegata</name>
    <name type="common">Bagworm moth</name>
    <name type="synonym">Eumeta japonica</name>
    <dbReference type="NCBI Taxonomy" id="151549"/>
    <lineage>
        <taxon>Eukaryota</taxon>
        <taxon>Metazoa</taxon>
        <taxon>Ecdysozoa</taxon>
        <taxon>Arthropoda</taxon>
        <taxon>Hexapoda</taxon>
        <taxon>Insecta</taxon>
        <taxon>Pterygota</taxon>
        <taxon>Neoptera</taxon>
        <taxon>Endopterygota</taxon>
        <taxon>Lepidoptera</taxon>
        <taxon>Glossata</taxon>
        <taxon>Ditrysia</taxon>
        <taxon>Tineoidea</taxon>
        <taxon>Psychidae</taxon>
        <taxon>Oiketicinae</taxon>
        <taxon>Eumeta</taxon>
    </lineage>
</organism>
<evidence type="ECO:0000313" key="1">
    <source>
        <dbReference type="EMBL" id="GBP92090.1"/>
    </source>
</evidence>
<comment type="caution">
    <text evidence="1">The sequence shown here is derived from an EMBL/GenBank/DDBJ whole genome shotgun (WGS) entry which is preliminary data.</text>
</comment>